<proteinExistence type="inferred from homology"/>
<keyword evidence="6 13" id="KW-0436">Ligase</keyword>
<evidence type="ECO:0000256" key="1">
    <source>
        <dbReference type="ARBA" id="ARBA00004496"/>
    </source>
</evidence>
<dbReference type="PANTHER" id="PTHR10055:SF1">
    <property type="entry name" value="TRYPTOPHAN--TRNA LIGASE, CYTOPLASMIC"/>
    <property type="match status" value="1"/>
</dbReference>
<comment type="catalytic activity">
    <reaction evidence="12">
        <text>tRNA(Trp) + L-tryptophan + ATP = L-tryptophyl-tRNA(Trp) + AMP + diphosphate + H(+)</text>
        <dbReference type="Rhea" id="RHEA:24080"/>
        <dbReference type="Rhea" id="RHEA-COMP:9671"/>
        <dbReference type="Rhea" id="RHEA-COMP:9705"/>
        <dbReference type="ChEBI" id="CHEBI:15378"/>
        <dbReference type="ChEBI" id="CHEBI:30616"/>
        <dbReference type="ChEBI" id="CHEBI:33019"/>
        <dbReference type="ChEBI" id="CHEBI:57912"/>
        <dbReference type="ChEBI" id="CHEBI:78442"/>
        <dbReference type="ChEBI" id="CHEBI:78535"/>
        <dbReference type="ChEBI" id="CHEBI:456215"/>
        <dbReference type="EC" id="6.1.1.2"/>
    </reaction>
</comment>
<evidence type="ECO:0000256" key="3">
    <source>
        <dbReference type="ARBA" id="ARBA00013161"/>
    </source>
</evidence>
<dbReference type="GO" id="GO:0004830">
    <property type="term" value="F:tryptophan-tRNA ligase activity"/>
    <property type="evidence" value="ECO:0007669"/>
    <property type="project" value="UniProtKB-EC"/>
</dbReference>
<evidence type="ECO:0000256" key="8">
    <source>
        <dbReference type="ARBA" id="ARBA00022840"/>
    </source>
</evidence>
<dbReference type="AlphaFoldDB" id="B6AFH2"/>
<dbReference type="NCBIfam" id="TIGR00233">
    <property type="entry name" value="trpS"/>
    <property type="match status" value="1"/>
</dbReference>
<dbReference type="Gene3D" id="3.30.54.20">
    <property type="match status" value="1"/>
</dbReference>
<dbReference type="EMBL" id="DS989731">
    <property type="protein sequence ID" value="EEA06963.1"/>
    <property type="molecule type" value="Genomic_DNA"/>
</dbReference>
<dbReference type="STRING" id="441375.B6AFH2"/>
<dbReference type="EC" id="6.1.1.2" evidence="3"/>
<comment type="subcellular location">
    <subcellularLocation>
        <location evidence="1">Cytoplasm</location>
    </subcellularLocation>
</comment>
<dbReference type="FunFam" id="1.10.240.10:FF:000007">
    <property type="entry name" value="Tryptophan--tRNA ligase"/>
    <property type="match status" value="1"/>
</dbReference>
<reference evidence="14" key="1">
    <citation type="submission" date="2008-06" db="EMBL/GenBank/DDBJ databases">
        <authorList>
            <person name="Lorenzi H."/>
            <person name="Inman J."/>
            <person name="Miller J."/>
            <person name="Schobel S."/>
            <person name="Amedeo P."/>
            <person name="Caler E.V."/>
            <person name="da Silva J."/>
        </authorList>
    </citation>
    <scope>NUCLEOTIDE SEQUENCE [LARGE SCALE GENOMIC DNA]</scope>
    <source>
        <strain evidence="14">RN66</strain>
    </source>
</reference>
<dbReference type="GO" id="GO:0005524">
    <property type="term" value="F:ATP binding"/>
    <property type="evidence" value="ECO:0007669"/>
    <property type="project" value="UniProtKB-KW"/>
</dbReference>
<dbReference type="Gene3D" id="3.40.50.620">
    <property type="entry name" value="HUPs"/>
    <property type="match status" value="1"/>
</dbReference>
<keyword evidence="5" id="KW-0963">Cytoplasm</keyword>
<keyword evidence="9 13" id="KW-0648">Protein biosynthesis</keyword>
<evidence type="ECO:0000313" key="14">
    <source>
        <dbReference type="EMBL" id="EEA06963.1"/>
    </source>
</evidence>
<evidence type="ECO:0000313" key="15">
    <source>
        <dbReference type="Proteomes" id="UP000001460"/>
    </source>
</evidence>
<dbReference type="RefSeq" id="XP_002141312.1">
    <property type="nucleotide sequence ID" value="XM_002141276.1"/>
</dbReference>
<sequence length="598" mass="68111">MSTKNPLLSSAACLVKGAICYLLKIDHSKTTRSISFKENVVSMSIGPLNGKKFDEVYLEDLCNILHSKIIENLPFYVFEMHRSEAEALYKEAYLDYKTIPSEIQILRLVILPSWYINANCNPVLRDTSSIGRIDVISALVDPSNDTLELEFSVYNPKYMNSSGEFIIDDTLLATEYKLEDLASNRFTPPPLSDILSLTQECDIEASSIVDPWSVKTQDLSGIDYNKLIQQFGCKHITDDLIAKIEKITNKKAHHFLRRKIFLSHRDLDQVLNAYEAGKLFYLYTGRGPSSEALHIGHLIPLLFTKYLQDVFKVPLVIQLTDDEKFLFKEDLSLENAHKYAYENAKDIIACGFDPELTFIFTNLDYIKTLYPEILKIQKKFSCSQSRSIFGFTNSDNVGKYSFPAVQAAPSFSSAFPTIFGGRTDIWCLSPHAIDQDPYFRMMRDIGPRLGYLKPASIHSKFIPSLQGQQMKMSGSIINSSIFVTDDEDTIKMKIMKYAFSGGRATESEQRKLGADLSVDVPWQYLQFLIEDDALLEDIGRKYSSGEMLSGEIKMILVEELVKMTKTHQQNRANVSDEVLKYFMNPDRESFKKYMSQLC</sequence>
<evidence type="ECO:0000256" key="5">
    <source>
        <dbReference type="ARBA" id="ARBA00022490"/>
    </source>
</evidence>
<dbReference type="OrthoDB" id="10261385at2759"/>
<keyword evidence="7 13" id="KW-0547">Nucleotide-binding</keyword>
<evidence type="ECO:0000256" key="2">
    <source>
        <dbReference type="ARBA" id="ARBA00005594"/>
    </source>
</evidence>
<dbReference type="GO" id="GO:0006436">
    <property type="term" value="P:tryptophanyl-tRNA aminoacylation"/>
    <property type="evidence" value="ECO:0007669"/>
    <property type="project" value="InterPro"/>
</dbReference>
<dbReference type="InterPro" id="IPR002305">
    <property type="entry name" value="aa-tRNA-synth_Ic"/>
</dbReference>
<evidence type="ECO:0000256" key="9">
    <source>
        <dbReference type="ARBA" id="ARBA00022917"/>
    </source>
</evidence>
<dbReference type="Proteomes" id="UP000001460">
    <property type="component" value="Unassembled WGS sequence"/>
</dbReference>
<name>B6AFH2_CRYMR</name>
<evidence type="ECO:0000256" key="7">
    <source>
        <dbReference type="ARBA" id="ARBA00022741"/>
    </source>
</evidence>
<gene>
    <name evidence="14" type="ORF">CMU_033480</name>
</gene>
<dbReference type="PRINTS" id="PR01039">
    <property type="entry name" value="TRNASYNTHTRP"/>
</dbReference>
<dbReference type="Gene3D" id="1.10.240.10">
    <property type="entry name" value="Tyrosyl-Transfer RNA Synthetase"/>
    <property type="match status" value="1"/>
</dbReference>
<evidence type="ECO:0000256" key="12">
    <source>
        <dbReference type="ARBA" id="ARBA00049929"/>
    </source>
</evidence>
<dbReference type="CDD" id="cd00806">
    <property type="entry name" value="TrpRS_core"/>
    <property type="match status" value="1"/>
</dbReference>
<dbReference type="eggNOG" id="KOG2145">
    <property type="taxonomic scope" value="Eukaryota"/>
</dbReference>
<dbReference type="InterPro" id="IPR014729">
    <property type="entry name" value="Rossmann-like_a/b/a_fold"/>
</dbReference>
<keyword evidence="15" id="KW-1185">Reference proteome</keyword>
<evidence type="ECO:0000256" key="13">
    <source>
        <dbReference type="RuleBase" id="RU363036"/>
    </source>
</evidence>
<dbReference type="PROSITE" id="PS00178">
    <property type="entry name" value="AA_TRNA_LIGASE_I"/>
    <property type="match status" value="1"/>
</dbReference>
<dbReference type="InterPro" id="IPR001412">
    <property type="entry name" value="aa-tRNA-synth_I_CS"/>
</dbReference>
<dbReference type="OMA" id="CIYDNFG"/>
<dbReference type="GO" id="GO:0005737">
    <property type="term" value="C:cytoplasm"/>
    <property type="evidence" value="ECO:0007669"/>
    <property type="project" value="UniProtKB-SubCell"/>
</dbReference>
<dbReference type="PANTHER" id="PTHR10055">
    <property type="entry name" value="TRYPTOPHANYL-TRNA SYNTHETASE"/>
    <property type="match status" value="1"/>
</dbReference>
<organism evidence="14 15">
    <name type="scientific">Cryptosporidium muris (strain RN66)</name>
    <dbReference type="NCBI Taxonomy" id="441375"/>
    <lineage>
        <taxon>Eukaryota</taxon>
        <taxon>Sar</taxon>
        <taxon>Alveolata</taxon>
        <taxon>Apicomplexa</taxon>
        <taxon>Conoidasida</taxon>
        <taxon>Coccidia</taxon>
        <taxon>Eucoccidiorida</taxon>
        <taxon>Eimeriorina</taxon>
        <taxon>Cryptosporidiidae</taxon>
        <taxon>Cryptosporidium</taxon>
    </lineage>
</organism>
<accession>B6AFH2</accession>
<dbReference type="InterPro" id="IPR018163">
    <property type="entry name" value="Thr/Ala-tRNA-synth_IIc_edit"/>
</dbReference>
<evidence type="ECO:0000256" key="11">
    <source>
        <dbReference type="ARBA" id="ARBA00030268"/>
    </source>
</evidence>
<evidence type="ECO:0000256" key="4">
    <source>
        <dbReference type="ARBA" id="ARBA00013782"/>
    </source>
</evidence>
<dbReference type="SUPFAM" id="SSF55186">
    <property type="entry name" value="ThrRS/AlaRS common domain"/>
    <property type="match status" value="1"/>
</dbReference>
<keyword evidence="10 13" id="KW-0030">Aminoacyl-tRNA synthetase</keyword>
<dbReference type="GeneID" id="6996421"/>
<protein>
    <recommendedName>
        <fullName evidence="4">Tryptophan--tRNA ligase, cytoplasmic</fullName>
        <ecNumber evidence="3">6.1.1.2</ecNumber>
    </recommendedName>
    <alternativeName>
        <fullName evidence="11">Tryptophanyl-tRNA synthetase</fullName>
    </alternativeName>
</protein>
<keyword evidence="8 13" id="KW-0067">ATP-binding</keyword>
<evidence type="ECO:0000256" key="6">
    <source>
        <dbReference type="ARBA" id="ARBA00022598"/>
    </source>
</evidence>
<dbReference type="InterPro" id="IPR002306">
    <property type="entry name" value="Trp-tRNA-ligase"/>
</dbReference>
<dbReference type="SUPFAM" id="SSF52374">
    <property type="entry name" value="Nucleotidylyl transferase"/>
    <property type="match status" value="1"/>
</dbReference>
<evidence type="ECO:0000256" key="10">
    <source>
        <dbReference type="ARBA" id="ARBA00023146"/>
    </source>
</evidence>
<dbReference type="Pfam" id="PF00579">
    <property type="entry name" value="tRNA-synt_1b"/>
    <property type="match status" value="1"/>
</dbReference>
<comment type="similarity">
    <text evidence="2 13">Belongs to the class-I aminoacyl-tRNA synthetase family.</text>
</comment>
<dbReference type="FunFam" id="3.40.50.620:FF:000033">
    <property type="entry name" value="tryptophan--tRNA ligase, cytoplasmic"/>
    <property type="match status" value="1"/>
</dbReference>
<dbReference type="VEuPathDB" id="CryptoDB:CMU_033480"/>